<evidence type="ECO:0000256" key="1">
    <source>
        <dbReference type="SAM" id="MobiDB-lite"/>
    </source>
</evidence>
<dbReference type="AlphaFoldDB" id="A0A2P2QCY1"/>
<proteinExistence type="predicted"/>
<feature type="region of interest" description="Disordered" evidence="1">
    <location>
        <begin position="1"/>
        <end position="32"/>
    </location>
</feature>
<protein>
    <submittedName>
        <fullName evidence="2">Uncharacterized protein</fullName>
    </submittedName>
</protein>
<dbReference type="EMBL" id="GGEC01084347">
    <property type="protein sequence ID" value="MBX64831.1"/>
    <property type="molecule type" value="Transcribed_RNA"/>
</dbReference>
<sequence length="32" mass="3459">MQARRRSKSEVQGGNRNFATKATENAPPATPS</sequence>
<reference evidence="2" key="1">
    <citation type="submission" date="2018-02" db="EMBL/GenBank/DDBJ databases">
        <title>Rhizophora mucronata_Transcriptome.</title>
        <authorList>
            <person name="Meera S.P."/>
            <person name="Sreeshan A."/>
            <person name="Augustine A."/>
        </authorList>
    </citation>
    <scope>NUCLEOTIDE SEQUENCE</scope>
    <source>
        <tissue evidence="2">Leaf</tissue>
    </source>
</reference>
<organism evidence="2">
    <name type="scientific">Rhizophora mucronata</name>
    <name type="common">Asiatic mangrove</name>
    <dbReference type="NCBI Taxonomy" id="61149"/>
    <lineage>
        <taxon>Eukaryota</taxon>
        <taxon>Viridiplantae</taxon>
        <taxon>Streptophyta</taxon>
        <taxon>Embryophyta</taxon>
        <taxon>Tracheophyta</taxon>
        <taxon>Spermatophyta</taxon>
        <taxon>Magnoliopsida</taxon>
        <taxon>eudicotyledons</taxon>
        <taxon>Gunneridae</taxon>
        <taxon>Pentapetalae</taxon>
        <taxon>rosids</taxon>
        <taxon>fabids</taxon>
        <taxon>Malpighiales</taxon>
        <taxon>Rhizophoraceae</taxon>
        <taxon>Rhizophora</taxon>
    </lineage>
</organism>
<accession>A0A2P2QCY1</accession>
<name>A0A2P2QCY1_RHIMU</name>
<feature type="compositionally biased region" description="Polar residues" evidence="1">
    <location>
        <begin position="10"/>
        <end position="23"/>
    </location>
</feature>
<evidence type="ECO:0000313" key="2">
    <source>
        <dbReference type="EMBL" id="MBX64831.1"/>
    </source>
</evidence>